<evidence type="ECO:0000256" key="9">
    <source>
        <dbReference type="SAM" id="Phobius"/>
    </source>
</evidence>
<dbReference type="Gene3D" id="1.10.287.130">
    <property type="match status" value="1"/>
</dbReference>
<dbReference type="SUPFAM" id="SSF55874">
    <property type="entry name" value="ATPase domain of HSP90 chaperone/DNA topoisomerase II/histidine kinase"/>
    <property type="match status" value="1"/>
</dbReference>
<dbReference type="SUPFAM" id="SSF47384">
    <property type="entry name" value="Homodimeric domain of signal transducing histidine kinase"/>
    <property type="match status" value="1"/>
</dbReference>
<feature type="domain" description="Histidine kinase" evidence="10">
    <location>
        <begin position="140"/>
        <end position="354"/>
    </location>
</feature>
<dbReference type="GO" id="GO:0016036">
    <property type="term" value="P:cellular response to phosphate starvation"/>
    <property type="evidence" value="ECO:0007669"/>
    <property type="project" value="TreeGrafter"/>
</dbReference>
<dbReference type="EMBL" id="CP003326">
    <property type="protein sequence ID" value="AFS79696.1"/>
    <property type="molecule type" value="Genomic_DNA"/>
</dbReference>
<dbReference type="InterPro" id="IPR050351">
    <property type="entry name" value="BphY/WalK/GraS-like"/>
</dbReference>
<keyword evidence="4" id="KW-0597">Phosphoprotein</keyword>
<feature type="transmembrane region" description="Helical" evidence="9">
    <location>
        <begin position="9"/>
        <end position="36"/>
    </location>
</feature>
<dbReference type="CDD" id="cd00082">
    <property type="entry name" value="HisKA"/>
    <property type="match status" value="1"/>
</dbReference>
<dbReference type="RefSeq" id="WP_014968830.1">
    <property type="nucleotide sequence ID" value="NC_018664.1"/>
</dbReference>
<dbReference type="OrthoDB" id="9773956at2"/>
<keyword evidence="12" id="KW-1185">Reference proteome</keyword>
<sequence>MKEISDKKIYIIFGIIFLTLSISFILFIFLGLHSFLNISSQNIGQVNSFFVGTIIFILLLLITVISYTYIIRTQILKFSDRMCVTIDKILSQEDNIEFQVNKESLLSKLESKLKELVDLTCHQRQKIIDEQNNIKSFISDISHQIKTPIANILMYNETLIERDLSREQQQNFLHDMKLQTTKLQWLMESLIKMSRLETGLISLNKENSKLEETIAQALGSIYIKAQQKNIDITVNCDIDVEIHHDKKWISEAISNILENAVKYTQSGGLIKIEVESFEIFTRIDIEDNGIGIEENNINNIFKRFYRGKEVLDKEGVGVGLYLAREIISKQGGYIKVKSQKGIGTVFSIFLLNQLP</sequence>
<name>K0B574_GOTA9</name>
<dbReference type="EC" id="2.7.13.3" evidence="3"/>
<dbReference type="InterPro" id="IPR036097">
    <property type="entry name" value="HisK_dim/P_sf"/>
</dbReference>
<dbReference type="eggNOG" id="COG2205">
    <property type="taxonomic scope" value="Bacteria"/>
</dbReference>
<reference evidence="11 12" key="1">
    <citation type="journal article" date="2012" name="PLoS ONE">
        <title>The purine-utilizing bacterium Clostridium acidurici 9a: a genome-guided metabolic reconsideration.</title>
        <authorList>
            <person name="Hartwich K."/>
            <person name="Poehlein A."/>
            <person name="Daniel R."/>
        </authorList>
    </citation>
    <scope>NUCLEOTIDE SEQUENCE [LARGE SCALE GENOMIC DNA]</scope>
    <source>
        <strain evidence="12">ATCC 7906 / DSM 604 / BCRC 14475 / CIP 104303 / KCTC 5404 / NCIMB 10678 / 9a</strain>
    </source>
</reference>
<evidence type="ECO:0000259" key="10">
    <source>
        <dbReference type="PROSITE" id="PS50109"/>
    </source>
</evidence>
<feature type="transmembrane region" description="Helical" evidence="9">
    <location>
        <begin position="48"/>
        <end position="71"/>
    </location>
</feature>
<evidence type="ECO:0000256" key="7">
    <source>
        <dbReference type="ARBA" id="ARBA00023012"/>
    </source>
</evidence>
<dbReference type="PRINTS" id="PR00344">
    <property type="entry name" value="BCTRLSENSOR"/>
</dbReference>
<dbReference type="PANTHER" id="PTHR45453:SF1">
    <property type="entry name" value="PHOSPHATE REGULON SENSOR PROTEIN PHOR"/>
    <property type="match status" value="1"/>
</dbReference>
<evidence type="ECO:0000256" key="3">
    <source>
        <dbReference type="ARBA" id="ARBA00012438"/>
    </source>
</evidence>
<evidence type="ECO:0000313" key="11">
    <source>
        <dbReference type="EMBL" id="AFS79696.1"/>
    </source>
</evidence>
<keyword evidence="6 11" id="KW-0418">Kinase</keyword>
<dbReference type="Pfam" id="PF00512">
    <property type="entry name" value="HisKA"/>
    <property type="match status" value="1"/>
</dbReference>
<evidence type="ECO:0000256" key="5">
    <source>
        <dbReference type="ARBA" id="ARBA00022679"/>
    </source>
</evidence>
<dbReference type="STRING" id="1128398.Curi_c27030"/>
<comment type="catalytic activity">
    <reaction evidence="1">
        <text>ATP + protein L-histidine = ADP + protein N-phospho-L-histidine.</text>
        <dbReference type="EC" id="2.7.13.3"/>
    </reaction>
</comment>
<keyword evidence="8" id="KW-0175">Coiled coil</keyword>
<dbReference type="SMART" id="SM00387">
    <property type="entry name" value="HATPase_c"/>
    <property type="match status" value="1"/>
</dbReference>
<dbReference type="GO" id="GO:0005886">
    <property type="term" value="C:plasma membrane"/>
    <property type="evidence" value="ECO:0007669"/>
    <property type="project" value="TreeGrafter"/>
</dbReference>
<dbReference type="GO" id="GO:0000155">
    <property type="term" value="F:phosphorelay sensor kinase activity"/>
    <property type="evidence" value="ECO:0007669"/>
    <property type="project" value="InterPro"/>
</dbReference>
<dbReference type="AlphaFoldDB" id="K0B574"/>
<keyword evidence="7" id="KW-0902">Two-component regulatory system</keyword>
<evidence type="ECO:0000313" key="12">
    <source>
        <dbReference type="Proteomes" id="UP000006094"/>
    </source>
</evidence>
<dbReference type="GO" id="GO:0004721">
    <property type="term" value="F:phosphoprotein phosphatase activity"/>
    <property type="evidence" value="ECO:0007669"/>
    <property type="project" value="TreeGrafter"/>
</dbReference>
<protein>
    <recommendedName>
        <fullName evidence="3">histidine kinase</fullName>
        <ecNumber evidence="3">2.7.13.3</ecNumber>
    </recommendedName>
</protein>
<evidence type="ECO:0000256" key="8">
    <source>
        <dbReference type="SAM" id="Coils"/>
    </source>
</evidence>
<comment type="subcellular location">
    <subcellularLocation>
        <location evidence="2">Membrane</location>
    </subcellularLocation>
</comment>
<dbReference type="FunFam" id="3.30.565.10:FF:000006">
    <property type="entry name" value="Sensor histidine kinase WalK"/>
    <property type="match status" value="1"/>
</dbReference>
<evidence type="ECO:0000256" key="6">
    <source>
        <dbReference type="ARBA" id="ARBA00022777"/>
    </source>
</evidence>
<feature type="coiled-coil region" evidence="8">
    <location>
        <begin position="193"/>
        <end position="220"/>
    </location>
</feature>
<keyword evidence="9" id="KW-1133">Transmembrane helix</keyword>
<dbReference type="PROSITE" id="PS50109">
    <property type="entry name" value="HIS_KIN"/>
    <property type="match status" value="1"/>
</dbReference>
<dbReference type="Gene3D" id="3.30.565.10">
    <property type="entry name" value="Histidine kinase-like ATPase, C-terminal domain"/>
    <property type="match status" value="1"/>
</dbReference>
<evidence type="ECO:0000256" key="1">
    <source>
        <dbReference type="ARBA" id="ARBA00000085"/>
    </source>
</evidence>
<dbReference type="InterPro" id="IPR003661">
    <property type="entry name" value="HisK_dim/P_dom"/>
</dbReference>
<dbReference type="PANTHER" id="PTHR45453">
    <property type="entry name" value="PHOSPHATE REGULON SENSOR PROTEIN PHOR"/>
    <property type="match status" value="1"/>
</dbReference>
<accession>K0B574</accession>
<keyword evidence="9" id="KW-0812">Transmembrane</keyword>
<gene>
    <name evidence="11" type="ordered locus">Curi_c27030</name>
</gene>
<organism evidence="11 12">
    <name type="scientific">Gottschalkia acidurici (strain ATCC 7906 / DSM 604 / BCRC 14475 / CIP 104303 / KCTC 5404 / NCIMB 10678 / 9a)</name>
    <name type="common">Clostridium acidurici</name>
    <dbReference type="NCBI Taxonomy" id="1128398"/>
    <lineage>
        <taxon>Bacteria</taxon>
        <taxon>Bacillati</taxon>
        <taxon>Bacillota</taxon>
        <taxon>Tissierellia</taxon>
        <taxon>Tissierellales</taxon>
        <taxon>Gottschalkiaceae</taxon>
        <taxon>Gottschalkia</taxon>
    </lineage>
</organism>
<dbReference type="HOGENOM" id="CLU_000445_89_3_9"/>
<dbReference type="CDD" id="cd00075">
    <property type="entry name" value="HATPase"/>
    <property type="match status" value="1"/>
</dbReference>
<dbReference type="SMART" id="SM00388">
    <property type="entry name" value="HisKA"/>
    <property type="match status" value="1"/>
</dbReference>
<keyword evidence="5" id="KW-0808">Transferase</keyword>
<dbReference type="InterPro" id="IPR003594">
    <property type="entry name" value="HATPase_dom"/>
</dbReference>
<dbReference type="KEGG" id="cad:Curi_c27030"/>
<dbReference type="Pfam" id="PF02518">
    <property type="entry name" value="HATPase_c"/>
    <property type="match status" value="1"/>
</dbReference>
<dbReference type="Proteomes" id="UP000006094">
    <property type="component" value="Chromosome"/>
</dbReference>
<keyword evidence="9" id="KW-0472">Membrane</keyword>
<evidence type="ECO:0000256" key="4">
    <source>
        <dbReference type="ARBA" id="ARBA00022553"/>
    </source>
</evidence>
<evidence type="ECO:0000256" key="2">
    <source>
        <dbReference type="ARBA" id="ARBA00004370"/>
    </source>
</evidence>
<dbReference type="InterPro" id="IPR036890">
    <property type="entry name" value="HATPase_C_sf"/>
</dbReference>
<dbReference type="InterPro" id="IPR004358">
    <property type="entry name" value="Sig_transdc_His_kin-like_C"/>
</dbReference>
<dbReference type="InterPro" id="IPR005467">
    <property type="entry name" value="His_kinase_dom"/>
</dbReference>
<proteinExistence type="predicted"/>